<keyword evidence="2" id="KW-1133">Transmembrane helix</keyword>
<feature type="transmembrane region" description="Helical" evidence="2">
    <location>
        <begin position="365"/>
        <end position="383"/>
    </location>
</feature>
<feature type="compositionally biased region" description="Low complexity" evidence="1">
    <location>
        <begin position="613"/>
        <end position="622"/>
    </location>
</feature>
<feature type="transmembrane region" description="Helical" evidence="2">
    <location>
        <begin position="80"/>
        <end position="101"/>
    </location>
</feature>
<evidence type="ECO:0000256" key="3">
    <source>
        <dbReference type="SAM" id="SignalP"/>
    </source>
</evidence>
<dbReference type="Proteomes" id="UP001498476">
    <property type="component" value="Unassembled WGS sequence"/>
</dbReference>
<evidence type="ECO:0000256" key="2">
    <source>
        <dbReference type="SAM" id="Phobius"/>
    </source>
</evidence>
<evidence type="ECO:0000313" key="5">
    <source>
        <dbReference type="Proteomes" id="UP001498476"/>
    </source>
</evidence>
<feature type="transmembrane region" description="Helical" evidence="2">
    <location>
        <begin position="389"/>
        <end position="410"/>
    </location>
</feature>
<comment type="caution">
    <text evidence="4">The sequence shown here is derived from an EMBL/GenBank/DDBJ whole genome shotgun (WGS) entry which is preliminary data.</text>
</comment>
<feature type="signal peptide" evidence="3">
    <location>
        <begin position="1"/>
        <end position="21"/>
    </location>
</feature>
<protein>
    <submittedName>
        <fullName evidence="4">Uncharacterized protein</fullName>
    </submittedName>
</protein>
<evidence type="ECO:0000256" key="1">
    <source>
        <dbReference type="SAM" id="MobiDB-lite"/>
    </source>
</evidence>
<feature type="chain" id="PRO_5046341451" evidence="3">
    <location>
        <begin position="22"/>
        <end position="845"/>
    </location>
</feature>
<keyword evidence="2" id="KW-0472">Membrane</keyword>
<feature type="compositionally biased region" description="Acidic residues" evidence="1">
    <location>
        <begin position="556"/>
        <end position="566"/>
    </location>
</feature>
<feature type="region of interest" description="Disordered" evidence="1">
    <location>
        <begin position="587"/>
        <end position="625"/>
    </location>
</feature>
<organism evidence="4 5">
    <name type="scientific">Neonectria punicea</name>
    <dbReference type="NCBI Taxonomy" id="979145"/>
    <lineage>
        <taxon>Eukaryota</taxon>
        <taxon>Fungi</taxon>
        <taxon>Dikarya</taxon>
        <taxon>Ascomycota</taxon>
        <taxon>Pezizomycotina</taxon>
        <taxon>Sordariomycetes</taxon>
        <taxon>Hypocreomycetidae</taxon>
        <taxon>Hypocreales</taxon>
        <taxon>Nectriaceae</taxon>
        <taxon>Neonectria</taxon>
    </lineage>
</organism>
<evidence type="ECO:0000313" key="4">
    <source>
        <dbReference type="EMBL" id="KAK7421581.1"/>
    </source>
</evidence>
<feature type="transmembrane region" description="Helical" evidence="2">
    <location>
        <begin position="280"/>
        <end position="303"/>
    </location>
</feature>
<reference evidence="4 5" key="1">
    <citation type="journal article" date="2025" name="Microbiol. Resour. Announc.">
        <title>Draft genome sequences for Neonectria magnoliae and Neonectria punicea, canker pathogens of Liriodendron tulipifera and Acer saccharum in West Virginia.</title>
        <authorList>
            <person name="Petronek H.M."/>
            <person name="Kasson M.T."/>
            <person name="Metheny A.M."/>
            <person name="Stauder C.M."/>
            <person name="Lovett B."/>
            <person name="Lynch S.C."/>
            <person name="Garnas J.R."/>
            <person name="Kasson L.R."/>
            <person name="Stajich J.E."/>
        </authorList>
    </citation>
    <scope>NUCLEOTIDE SEQUENCE [LARGE SCALE GENOMIC DNA]</scope>
    <source>
        <strain evidence="4 5">NRRL 64653</strain>
    </source>
</reference>
<dbReference type="EMBL" id="JAZAVJ010000021">
    <property type="protein sequence ID" value="KAK7421581.1"/>
    <property type="molecule type" value="Genomic_DNA"/>
</dbReference>
<keyword evidence="3" id="KW-0732">Signal</keyword>
<accession>A0ABR1HK36</accession>
<gene>
    <name evidence="4" type="ORF">QQX98_002048</name>
</gene>
<feature type="region of interest" description="Disordered" evidence="1">
    <location>
        <begin position="546"/>
        <end position="573"/>
    </location>
</feature>
<proteinExistence type="predicted"/>
<keyword evidence="2" id="KW-0812">Transmembrane</keyword>
<name>A0ABR1HK36_9HYPO</name>
<sequence>MLATKQLRFLIGAYLITCVAAGDAGDDFSNNLFSDLAPYVQPSELANPSTNTVLHVDCWRCSERVTMQYMSQSTGCADNIVLAMAPLGIIAAVVGAIRVGGPSWLRAVIGRARETRATAESELMSSTSGEVCELWNGQAIVRVMGNGPIREFIILLPKGDRADGGGDHVTSRFGDEGDLGDEYLPGHEPSTYERISGKLASEGRDPEESPNGPPIVILRNIHASAPNLTLNVHSQVSRIELYIVATLGIILQLGVLVYFGFTTYYPTLKLRKDGKSVARYAFPCSAIGTILVVAGMLLCSHIVEASTSEKLYRPKHGTQAYVVWLQKSGIVNDQKFEPFAIFPPDSQAILTTSQRANEKGRWRSGMAIISTLVTVIGYIIQFIDLRAMHWSASVTLLGAVFIMTMLRVVVRRDLARFPHSQRLVSEHELDWLAMTLANLQKDPWPPSDAAHGGKHNRPWDWKINAVEKPSNCERLKPLCSGINMPNPTINLARQDSDPNASSMAPRALRIRRDLGELANWYGPASTEAIALARAIEIVMNTLFNAGSRRSDHNSDENSDDSSDESSGDNSNRGFIDKELTWSIAVLMSNTESKPKPEDKPRRKCRLKRKFEPATESEPSTEPKLNSELVRFSVEQDENGNWKAHSDEMDAALSLWLYSVHETGNSQDGDQQGDVEGSIKKKVQDIKFRHPKSDTWLRSKGTSAERCLTLLGQHTPALYRDLNWWLPNGAARIIKVEQHESTECVKSDSAKDDNLLDVDVDERRIVGYVPSCHSGPGSHRYMRRQCSVSPKKDGTEKANAILAVESYTPLKALFAQHMFSGFMWSVAKKMRKPIAKGASISKAHGN</sequence>
<keyword evidence="5" id="KW-1185">Reference proteome</keyword>
<feature type="transmembrane region" description="Helical" evidence="2">
    <location>
        <begin position="241"/>
        <end position="260"/>
    </location>
</feature>